<feature type="signal peptide" evidence="2">
    <location>
        <begin position="1"/>
        <end position="24"/>
    </location>
</feature>
<dbReference type="InterPro" id="IPR031986">
    <property type="entry name" value="GD_N"/>
</dbReference>
<feature type="region of interest" description="Disordered" evidence="1">
    <location>
        <begin position="215"/>
        <end position="253"/>
    </location>
</feature>
<dbReference type="SUPFAM" id="SSF50494">
    <property type="entry name" value="Trypsin-like serine proteases"/>
    <property type="match status" value="1"/>
</dbReference>
<feature type="domain" description="Peptidase S1" evidence="3">
    <location>
        <begin position="266"/>
        <end position="514"/>
    </location>
</feature>
<reference evidence="4" key="1">
    <citation type="submission" date="2023-03" db="EMBL/GenBank/DDBJ databases">
        <title>Chromosome-level genomes of two armyworms, Mythimna separata and Mythimna loreyi, provide insights into the biosynthesis and reception of sex pheromones.</title>
        <authorList>
            <person name="Zhao H."/>
        </authorList>
    </citation>
    <scope>NUCLEOTIDE SEQUENCE</scope>
    <source>
        <strain evidence="4">BeijingLab</strain>
        <tissue evidence="4">Pupa</tissue>
    </source>
</reference>
<dbReference type="Gene3D" id="2.40.10.10">
    <property type="entry name" value="Trypsin-like serine proteases"/>
    <property type="match status" value="1"/>
</dbReference>
<name>A0AAD7YCY6_MYTSE</name>
<evidence type="ECO:0000313" key="4">
    <source>
        <dbReference type="EMBL" id="KAJ8711116.1"/>
    </source>
</evidence>
<accession>A0AAD7YCY6</accession>
<dbReference type="InterPro" id="IPR043504">
    <property type="entry name" value="Peptidase_S1_PA_chymotrypsin"/>
</dbReference>
<dbReference type="AlphaFoldDB" id="A0AAD7YCY6"/>
<dbReference type="InterPro" id="IPR018114">
    <property type="entry name" value="TRYPSIN_HIS"/>
</dbReference>
<keyword evidence="5" id="KW-1185">Reference proteome</keyword>
<evidence type="ECO:0000256" key="2">
    <source>
        <dbReference type="SAM" id="SignalP"/>
    </source>
</evidence>
<dbReference type="PROSITE" id="PS50240">
    <property type="entry name" value="TRYPSIN_DOM"/>
    <property type="match status" value="1"/>
</dbReference>
<dbReference type="Proteomes" id="UP001231518">
    <property type="component" value="Chromosome 21"/>
</dbReference>
<dbReference type="GO" id="GO:0006508">
    <property type="term" value="P:proteolysis"/>
    <property type="evidence" value="ECO:0007669"/>
    <property type="project" value="InterPro"/>
</dbReference>
<dbReference type="InterPro" id="IPR051333">
    <property type="entry name" value="CLIP_Serine_Protease"/>
</dbReference>
<dbReference type="InterPro" id="IPR001314">
    <property type="entry name" value="Peptidase_S1A"/>
</dbReference>
<dbReference type="PRINTS" id="PR00722">
    <property type="entry name" value="CHYMOTRYPSIN"/>
</dbReference>
<dbReference type="PROSITE" id="PS00134">
    <property type="entry name" value="TRYPSIN_HIS"/>
    <property type="match status" value="1"/>
</dbReference>
<dbReference type="CDD" id="cd00190">
    <property type="entry name" value="Tryp_SPc"/>
    <property type="match status" value="1"/>
</dbReference>
<dbReference type="PANTHER" id="PTHR24260:SF143">
    <property type="entry name" value="SERINE PROTEASE GD-LIKE PROTEIN"/>
    <property type="match status" value="1"/>
</dbReference>
<gene>
    <name evidence="4" type="ORF">PYW07_008358</name>
</gene>
<dbReference type="GO" id="GO:0004252">
    <property type="term" value="F:serine-type endopeptidase activity"/>
    <property type="evidence" value="ECO:0007669"/>
    <property type="project" value="InterPro"/>
</dbReference>
<evidence type="ECO:0000259" key="3">
    <source>
        <dbReference type="PROSITE" id="PS50240"/>
    </source>
</evidence>
<keyword evidence="2" id="KW-0732">Signal</keyword>
<dbReference type="InterPro" id="IPR001254">
    <property type="entry name" value="Trypsin_dom"/>
</dbReference>
<dbReference type="EMBL" id="JARGEI010000022">
    <property type="protein sequence ID" value="KAJ8711116.1"/>
    <property type="molecule type" value="Genomic_DNA"/>
</dbReference>
<organism evidence="4 5">
    <name type="scientific">Mythimna separata</name>
    <name type="common">Oriental armyworm</name>
    <name type="synonym">Pseudaletia separata</name>
    <dbReference type="NCBI Taxonomy" id="271217"/>
    <lineage>
        <taxon>Eukaryota</taxon>
        <taxon>Metazoa</taxon>
        <taxon>Ecdysozoa</taxon>
        <taxon>Arthropoda</taxon>
        <taxon>Hexapoda</taxon>
        <taxon>Insecta</taxon>
        <taxon>Pterygota</taxon>
        <taxon>Neoptera</taxon>
        <taxon>Endopterygota</taxon>
        <taxon>Lepidoptera</taxon>
        <taxon>Glossata</taxon>
        <taxon>Ditrysia</taxon>
        <taxon>Noctuoidea</taxon>
        <taxon>Noctuidae</taxon>
        <taxon>Noctuinae</taxon>
        <taxon>Hadenini</taxon>
        <taxon>Mythimna</taxon>
    </lineage>
</organism>
<dbReference type="PANTHER" id="PTHR24260">
    <property type="match status" value="1"/>
</dbReference>
<comment type="caution">
    <text evidence="4">The sequence shown here is derived from an EMBL/GenBank/DDBJ whole genome shotgun (WGS) entry which is preliminary data.</text>
</comment>
<feature type="region of interest" description="Disordered" evidence="1">
    <location>
        <begin position="139"/>
        <end position="162"/>
    </location>
</feature>
<sequence>MDKNSVCFPVLVLILLCQCSFSNGSCNDIFGFYTDSSKTVFGQITLQPVEVVPKLVITITYTVQARLDDNNLGSIESPDRILDKYNKGETVKYRVYFPVVNPRPKVIEITLNGKTLCTGQGDKLTSESSQPTLQLTNYYGAGGGPPPYRRFQQQTQTPPPPPVVAPARPGPPLQIVHIPQSATPSKDHAWAFVQHLGNRFGSDDTAGSPLHPFIFETPAPPVTTTTKKPTPPPKLEYVTQSTTPKPRPVNRYTPSSECGVVDIELVYKGQSYERGRMPWLVAIFRTKRKSLEFRCGGTLVSDRHVVTAAHCKQVRGDTLDDSEIVVRLGVHALDEWDDITVPRKIMSATMYESYDGSRSLQDDLMVITLMKRVKFHRYIRPACLWSGDTELSRVVGQTGDVAGWGDRGETSTNQLDEPQLVRMPIVSTKDCRANNSFFHEVTFNTTFCAGDLKGAGPCTGDSGSGLYLREDGKWRLRGVVSLSLQSTSRTCNLNEYVVFTDTAQYLPWIRNILSRKYFD</sequence>
<dbReference type="Pfam" id="PF00089">
    <property type="entry name" value="Trypsin"/>
    <property type="match status" value="1"/>
</dbReference>
<dbReference type="Pfam" id="PF16030">
    <property type="entry name" value="GD_N"/>
    <property type="match status" value="1"/>
</dbReference>
<dbReference type="InterPro" id="IPR009003">
    <property type="entry name" value="Peptidase_S1_PA"/>
</dbReference>
<dbReference type="SMART" id="SM00020">
    <property type="entry name" value="Tryp_SPc"/>
    <property type="match status" value="1"/>
</dbReference>
<proteinExistence type="predicted"/>
<evidence type="ECO:0000256" key="1">
    <source>
        <dbReference type="SAM" id="MobiDB-lite"/>
    </source>
</evidence>
<protein>
    <recommendedName>
        <fullName evidence="3">Peptidase S1 domain-containing protein</fullName>
    </recommendedName>
</protein>
<evidence type="ECO:0000313" key="5">
    <source>
        <dbReference type="Proteomes" id="UP001231518"/>
    </source>
</evidence>
<feature type="chain" id="PRO_5042094914" description="Peptidase S1 domain-containing protein" evidence="2">
    <location>
        <begin position="25"/>
        <end position="519"/>
    </location>
</feature>